<reference evidence="5" key="1">
    <citation type="submission" date="2022-03" db="EMBL/GenBank/DDBJ databases">
        <authorList>
            <person name="Alioto T."/>
            <person name="Alioto T."/>
            <person name="Gomez Garrido J."/>
        </authorList>
    </citation>
    <scope>NUCLEOTIDE SEQUENCE</scope>
</reference>
<comment type="function">
    <text evidence="3">May play a role in cellular stress response.</text>
</comment>
<accession>A0AAD1WDH3</accession>
<dbReference type="Pfam" id="PF13621">
    <property type="entry name" value="Cupin_8"/>
    <property type="match status" value="1"/>
</dbReference>
<dbReference type="Proteomes" id="UP001295444">
    <property type="component" value="Chromosome 07"/>
</dbReference>
<dbReference type="FunFam" id="2.60.120.650:FF:000018">
    <property type="entry name" value="HSPB1-associated protein 1 homolog"/>
    <property type="match status" value="1"/>
</dbReference>
<keyword evidence="6" id="KW-1185">Reference proteome</keyword>
<comment type="subcellular location">
    <subcellularLocation>
        <location evidence="1">Cytoplasm</location>
    </subcellularLocation>
</comment>
<protein>
    <recommendedName>
        <fullName evidence="4">JmjC domain-containing protein</fullName>
    </recommendedName>
</protein>
<evidence type="ECO:0000259" key="4">
    <source>
        <dbReference type="PROSITE" id="PS51184"/>
    </source>
</evidence>
<dbReference type="PROSITE" id="PS51184">
    <property type="entry name" value="JMJC"/>
    <property type="match status" value="1"/>
</dbReference>
<evidence type="ECO:0000313" key="6">
    <source>
        <dbReference type="Proteomes" id="UP001295444"/>
    </source>
</evidence>
<dbReference type="EMBL" id="OW240918">
    <property type="protein sequence ID" value="CAH2305016.1"/>
    <property type="molecule type" value="Genomic_DNA"/>
</dbReference>
<sequence>MEPESQGAGTGVKPFTPQEAREIIQTLRQPAVFTDMVGDWPAMRWTSVYLSSLLGENLLRFRIGRRKAQLAPQFETECEYVNGTLQQFHDWIRSTSQNLPEPFDNFNISDYWGYADYKYLSAIFHNRPEILQDILWADFGFPGRDGKESTLWVGSSGANTPCHIDSYGCNLVLQVEGRKTWHLFPPEDTTYLYPTRIPYEESSIFSKVNVVHPDWCRFPLFSKARPYVVTLHPGQVLYVPRRWWHYVESIDDITVSINTWTELDSDHEARVEEAITRMVVCAFKSTDLSSNIQDWLNPTEGEVTSHETNLLYLNQALAMYADHEAKKVEDVQRTQDPPLKRNKLTTDTASNVDLSVSSPPPFGRHLLSVMPSPPRSDLRGAGTDNIAFAGDQCQALNSETTQVVSSQWHETASPNQSVTSDDVLECLVNPQVIHLVSRLLLKKIS</sequence>
<feature type="domain" description="JmjC" evidence="4">
    <location>
        <begin position="116"/>
        <end position="276"/>
    </location>
</feature>
<dbReference type="AlphaFoldDB" id="A0AAD1WDH3"/>
<organism evidence="5 6">
    <name type="scientific">Pelobates cultripes</name>
    <name type="common">Western spadefoot toad</name>
    <dbReference type="NCBI Taxonomy" id="61616"/>
    <lineage>
        <taxon>Eukaryota</taxon>
        <taxon>Metazoa</taxon>
        <taxon>Chordata</taxon>
        <taxon>Craniata</taxon>
        <taxon>Vertebrata</taxon>
        <taxon>Euteleostomi</taxon>
        <taxon>Amphibia</taxon>
        <taxon>Batrachia</taxon>
        <taxon>Anura</taxon>
        <taxon>Pelobatoidea</taxon>
        <taxon>Pelobatidae</taxon>
        <taxon>Pelobates</taxon>
    </lineage>
</organism>
<name>A0AAD1WDH3_PELCU</name>
<keyword evidence="2" id="KW-0963">Cytoplasm</keyword>
<evidence type="ECO:0000256" key="3">
    <source>
        <dbReference type="ARBA" id="ARBA00037342"/>
    </source>
</evidence>
<dbReference type="PANTHER" id="PTHR12461">
    <property type="entry name" value="HYPOXIA-INDUCIBLE FACTOR 1 ALPHA INHIBITOR-RELATED"/>
    <property type="match status" value="1"/>
</dbReference>
<gene>
    <name evidence="5" type="ORF">PECUL_23A023916</name>
</gene>
<proteinExistence type="predicted"/>
<evidence type="ECO:0000313" key="5">
    <source>
        <dbReference type="EMBL" id="CAH2305016.1"/>
    </source>
</evidence>
<dbReference type="PANTHER" id="PTHR12461:SF43">
    <property type="entry name" value="HSPB1-ASSOCIATED PROTEIN 1"/>
    <property type="match status" value="1"/>
</dbReference>
<evidence type="ECO:0000256" key="2">
    <source>
        <dbReference type="ARBA" id="ARBA00022490"/>
    </source>
</evidence>
<dbReference type="Gene3D" id="2.60.120.650">
    <property type="entry name" value="Cupin"/>
    <property type="match status" value="1"/>
</dbReference>
<evidence type="ECO:0000256" key="1">
    <source>
        <dbReference type="ARBA" id="ARBA00004496"/>
    </source>
</evidence>
<dbReference type="GO" id="GO:0005737">
    <property type="term" value="C:cytoplasm"/>
    <property type="evidence" value="ECO:0007669"/>
    <property type="project" value="UniProtKB-SubCell"/>
</dbReference>
<dbReference type="SMART" id="SM00558">
    <property type="entry name" value="JmjC"/>
    <property type="match status" value="1"/>
</dbReference>
<dbReference type="SUPFAM" id="SSF51197">
    <property type="entry name" value="Clavaminate synthase-like"/>
    <property type="match status" value="1"/>
</dbReference>
<dbReference type="InterPro" id="IPR003347">
    <property type="entry name" value="JmjC_dom"/>
</dbReference>
<dbReference type="InterPro" id="IPR041667">
    <property type="entry name" value="Cupin_8"/>
</dbReference>